<protein>
    <recommendedName>
        <fullName evidence="10">Coiled-coil domain-containing protein 16</fullName>
    </recommendedName>
</protein>
<comment type="subcellular location">
    <subcellularLocation>
        <location evidence="1">Nucleus</location>
    </subcellularLocation>
</comment>
<keyword evidence="6" id="KW-0175">Coiled coil</keyword>
<keyword evidence="9" id="KW-1185">Reference proteome</keyword>
<dbReference type="GO" id="GO:0033260">
    <property type="term" value="P:nuclear DNA replication"/>
    <property type="evidence" value="ECO:0007669"/>
    <property type="project" value="TreeGrafter"/>
</dbReference>
<dbReference type="PANTHER" id="PTHR13278">
    <property type="entry name" value="ZINC FINGER PROTEIN 830"/>
    <property type="match status" value="1"/>
</dbReference>
<keyword evidence="5" id="KW-0539">Nucleus</keyword>
<organism evidence="8 9">
    <name type="scientific">Truncatella angustata</name>
    <dbReference type="NCBI Taxonomy" id="152316"/>
    <lineage>
        <taxon>Eukaryota</taxon>
        <taxon>Fungi</taxon>
        <taxon>Dikarya</taxon>
        <taxon>Ascomycota</taxon>
        <taxon>Pezizomycotina</taxon>
        <taxon>Sordariomycetes</taxon>
        <taxon>Xylariomycetidae</taxon>
        <taxon>Amphisphaeriales</taxon>
        <taxon>Sporocadaceae</taxon>
        <taxon>Truncatella</taxon>
    </lineage>
</organism>
<proteinExistence type="predicted"/>
<evidence type="ECO:0008006" key="10">
    <source>
        <dbReference type="Google" id="ProtNLM"/>
    </source>
</evidence>
<dbReference type="InterPro" id="IPR040050">
    <property type="entry name" value="ZNF830-like"/>
</dbReference>
<sequence length="362" mass="38777">MADARSLLRAHRAANRVEHPHAAYSEAGKLLCKICREVIKSDTLWESHVRSSSHRQKQASTQAPTASIETTNKRKLDHVDDATEVEAADDAQETLPRKRNRTRSNVNGEATTPPGLNRRASGTPAQGVELSIPSRPATPQVGEGSQTSTPSIPPMGRSPFIGSGSDNAGTPSTSASAAQLPISTESLTVPILAATAPAANGDVDESEWAAFEAEIAADDDQVPAKPAYADATISAAPLTAEELAAKSLEEENERKKHLLDVEIADEKEDATRALEDEFDEMEQLESRVRKLKERREELRKGSIANLRGAAAHESVIDKTVKAALGKENAGPANGEDTGSDEDGDDDDEADDDWDDGFRFRGA</sequence>
<accession>A0A9P8RKW8</accession>
<gene>
    <name evidence="8" type="ORF">BKA67DRAFT_542154</name>
</gene>
<dbReference type="GO" id="GO:0033314">
    <property type="term" value="P:mitotic DNA replication checkpoint signaling"/>
    <property type="evidence" value="ECO:0007669"/>
    <property type="project" value="TreeGrafter"/>
</dbReference>
<keyword evidence="3" id="KW-0863">Zinc-finger</keyword>
<evidence type="ECO:0000256" key="3">
    <source>
        <dbReference type="ARBA" id="ARBA00022771"/>
    </source>
</evidence>
<dbReference type="Proteomes" id="UP000758603">
    <property type="component" value="Unassembled WGS sequence"/>
</dbReference>
<dbReference type="GO" id="GO:0008270">
    <property type="term" value="F:zinc ion binding"/>
    <property type="evidence" value="ECO:0007669"/>
    <property type="project" value="UniProtKB-KW"/>
</dbReference>
<dbReference type="EMBL" id="JAGPXC010000012">
    <property type="protein sequence ID" value="KAH6645175.1"/>
    <property type="molecule type" value="Genomic_DNA"/>
</dbReference>
<feature type="compositionally biased region" description="Acidic residues" evidence="7">
    <location>
        <begin position="82"/>
        <end position="92"/>
    </location>
</feature>
<evidence type="ECO:0000256" key="4">
    <source>
        <dbReference type="ARBA" id="ARBA00022833"/>
    </source>
</evidence>
<feature type="compositionally biased region" description="Polar residues" evidence="7">
    <location>
        <begin position="164"/>
        <end position="181"/>
    </location>
</feature>
<evidence type="ECO:0000256" key="5">
    <source>
        <dbReference type="ARBA" id="ARBA00023242"/>
    </source>
</evidence>
<comment type="caution">
    <text evidence="8">The sequence shown here is derived from an EMBL/GenBank/DDBJ whole genome shotgun (WGS) entry which is preliminary data.</text>
</comment>
<name>A0A9P8RKW8_9PEZI</name>
<feature type="compositionally biased region" description="Acidic residues" evidence="7">
    <location>
        <begin position="337"/>
        <end position="354"/>
    </location>
</feature>
<evidence type="ECO:0000256" key="7">
    <source>
        <dbReference type="SAM" id="MobiDB-lite"/>
    </source>
</evidence>
<feature type="compositionally biased region" description="Basic and acidic residues" evidence="7">
    <location>
        <begin position="71"/>
        <end position="81"/>
    </location>
</feature>
<keyword evidence="2" id="KW-0479">Metal-binding</keyword>
<evidence type="ECO:0000313" key="9">
    <source>
        <dbReference type="Proteomes" id="UP000758603"/>
    </source>
</evidence>
<dbReference type="GO" id="GO:0003676">
    <property type="term" value="F:nucleic acid binding"/>
    <property type="evidence" value="ECO:0007669"/>
    <property type="project" value="InterPro"/>
</dbReference>
<dbReference type="RefSeq" id="XP_045951689.1">
    <property type="nucleotide sequence ID" value="XM_046101060.1"/>
</dbReference>
<dbReference type="GeneID" id="70129952"/>
<evidence type="ECO:0000256" key="2">
    <source>
        <dbReference type="ARBA" id="ARBA00022723"/>
    </source>
</evidence>
<dbReference type="OrthoDB" id="77607at2759"/>
<dbReference type="PANTHER" id="PTHR13278:SF0">
    <property type="entry name" value="ZINC FINGER PROTEIN 830"/>
    <property type="match status" value="1"/>
</dbReference>
<evidence type="ECO:0000256" key="6">
    <source>
        <dbReference type="SAM" id="Coils"/>
    </source>
</evidence>
<evidence type="ECO:0000313" key="8">
    <source>
        <dbReference type="EMBL" id="KAH6645175.1"/>
    </source>
</evidence>
<dbReference type="AlphaFoldDB" id="A0A9P8RKW8"/>
<feature type="compositionally biased region" description="Polar residues" evidence="7">
    <location>
        <begin position="58"/>
        <end position="70"/>
    </location>
</feature>
<dbReference type="GO" id="GO:0005681">
    <property type="term" value="C:spliceosomal complex"/>
    <property type="evidence" value="ECO:0007669"/>
    <property type="project" value="InterPro"/>
</dbReference>
<dbReference type="GO" id="GO:0044773">
    <property type="term" value="P:mitotic DNA damage checkpoint signaling"/>
    <property type="evidence" value="ECO:0007669"/>
    <property type="project" value="TreeGrafter"/>
</dbReference>
<feature type="coiled-coil region" evidence="6">
    <location>
        <begin position="238"/>
        <end position="301"/>
    </location>
</feature>
<reference evidence="8" key="1">
    <citation type="journal article" date="2021" name="Nat. Commun.">
        <title>Genetic determinants of endophytism in the Arabidopsis root mycobiome.</title>
        <authorList>
            <person name="Mesny F."/>
            <person name="Miyauchi S."/>
            <person name="Thiergart T."/>
            <person name="Pickel B."/>
            <person name="Atanasova L."/>
            <person name="Karlsson M."/>
            <person name="Huettel B."/>
            <person name="Barry K.W."/>
            <person name="Haridas S."/>
            <person name="Chen C."/>
            <person name="Bauer D."/>
            <person name="Andreopoulos W."/>
            <person name="Pangilinan J."/>
            <person name="LaButti K."/>
            <person name="Riley R."/>
            <person name="Lipzen A."/>
            <person name="Clum A."/>
            <person name="Drula E."/>
            <person name="Henrissat B."/>
            <person name="Kohler A."/>
            <person name="Grigoriev I.V."/>
            <person name="Martin F.M."/>
            <person name="Hacquard S."/>
        </authorList>
    </citation>
    <scope>NUCLEOTIDE SEQUENCE</scope>
    <source>
        <strain evidence="8">MPI-SDFR-AT-0073</strain>
    </source>
</reference>
<feature type="region of interest" description="Disordered" evidence="7">
    <location>
        <begin position="49"/>
        <end position="181"/>
    </location>
</feature>
<feature type="region of interest" description="Disordered" evidence="7">
    <location>
        <begin position="321"/>
        <end position="362"/>
    </location>
</feature>
<evidence type="ECO:0000256" key="1">
    <source>
        <dbReference type="ARBA" id="ARBA00004123"/>
    </source>
</evidence>
<keyword evidence="4" id="KW-0862">Zinc</keyword>